<gene>
    <name evidence="4 5 6 7" type="primary">LOC111122881</name>
</gene>
<organism evidence="3 5">
    <name type="scientific">Crassostrea virginica</name>
    <name type="common">Eastern oyster</name>
    <dbReference type="NCBI Taxonomy" id="6565"/>
    <lineage>
        <taxon>Eukaryota</taxon>
        <taxon>Metazoa</taxon>
        <taxon>Spiralia</taxon>
        <taxon>Lophotrochozoa</taxon>
        <taxon>Mollusca</taxon>
        <taxon>Bivalvia</taxon>
        <taxon>Autobranchia</taxon>
        <taxon>Pteriomorphia</taxon>
        <taxon>Ostreida</taxon>
        <taxon>Ostreoidea</taxon>
        <taxon>Ostreidae</taxon>
        <taxon>Crassostrea</taxon>
    </lineage>
</organism>
<evidence type="ECO:0000313" key="3">
    <source>
        <dbReference type="Proteomes" id="UP000694844"/>
    </source>
</evidence>
<dbReference type="PANTHER" id="PTHR22255:SF9">
    <property type="entry name" value="LP06548P"/>
    <property type="match status" value="1"/>
</dbReference>
<dbReference type="InterPro" id="IPR055471">
    <property type="entry name" value="DUF7043"/>
</dbReference>
<dbReference type="RefSeq" id="XP_022320609.1">
    <property type="nucleotide sequence ID" value="XM_022464901.1"/>
</dbReference>
<dbReference type="RefSeq" id="XP_022320612.1">
    <property type="nucleotide sequence ID" value="XM_022464904.1"/>
</dbReference>
<evidence type="ECO:0000313" key="4">
    <source>
        <dbReference type="RefSeq" id="XP_022320609.1"/>
    </source>
</evidence>
<dbReference type="RefSeq" id="XP_022320613.1">
    <property type="nucleotide sequence ID" value="XM_022464905.1"/>
</dbReference>
<evidence type="ECO:0000259" key="1">
    <source>
        <dbReference type="Pfam" id="PF23069"/>
    </source>
</evidence>
<dbReference type="OrthoDB" id="5947018at2759"/>
<evidence type="ECO:0000313" key="6">
    <source>
        <dbReference type="RefSeq" id="XP_022320612.1"/>
    </source>
</evidence>
<evidence type="ECO:0000313" key="5">
    <source>
        <dbReference type="RefSeq" id="XP_022320610.1"/>
    </source>
</evidence>
<keyword evidence="3" id="KW-1185">Reference proteome</keyword>
<proteinExistence type="predicted"/>
<reference evidence="4 5" key="1">
    <citation type="submission" date="2025-04" db="UniProtKB">
        <authorList>
            <consortium name="RefSeq"/>
        </authorList>
    </citation>
    <scope>IDENTIFICATION</scope>
    <source>
        <tissue evidence="4 5">Whole sample</tissue>
    </source>
</reference>
<accession>A0A8B8CYC0</accession>
<dbReference type="KEGG" id="cvn:111122881"/>
<dbReference type="RefSeq" id="XP_022320610.1">
    <property type="nucleotide sequence ID" value="XM_022464902.1"/>
</dbReference>
<name>A0A8B8CYC0_CRAVI</name>
<evidence type="ECO:0000313" key="7">
    <source>
        <dbReference type="RefSeq" id="XP_022320613.1"/>
    </source>
</evidence>
<feature type="domain" description="DUF7042" evidence="1">
    <location>
        <begin position="328"/>
        <end position="420"/>
    </location>
</feature>
<dbReference type="GeneID" id="111122881"/>
<dbReference type="Proteomes" id="UP000694844">
    <property type="component" value="Chromosome 3"/>
</dbReference>
<sequence length="529" mass="59497">MEDDEWPWIATWKPYFYTCPISGGFSLRVISGLTMKDTCENEWRNSSLEVECSKGGGINFIPPAKSTCSPFSNTSRISALHCWAGWQTGPYTYIIVSAQTDSIDHNEPQFCIRFPTVFGEDFEAFLYVSVICPTEPNGMPPSGINYFKFKMTRKNNAVCQDDNEEECRKLKDSGICEQPQNGFYRHCLKTCGECEERSPIRKACLFSSKLYGKWKLIERNRFERVVINSSHVDFSEMGAFECYQGTLDEHQYTVTTAYNNGCSKRYSCIELERLGNNIIQYRIGASVRENQPYETLCQFKDDEFPLRDTFRSSAKKTLIYDGGLLIGTYCGFEGRFVFSGVYGGHQCLGMISDVDPETCNTGATLTVHGKDCPGISGGKQYQCLQYIFNTSSLFETYLITKTKEGEEEYNCWVKSTTDDYKFHFPQQVLYKMPTPQCGMFASVLTHHGRPADAELYLKAKEPCVVRSQTSRRPSDPTPATVPYQPGVGGIRPVPQIVGGALNAASQSSVFGAVIFCLLGYLLNSCPPLR</sequence>
<protein>
    <submittedName>
        <fullName evidence="4 5">Uncharacterized protein LOC111122881</fullName>
    </submittedName>
</protein>
<evidence type="ECO:0000259" key="2">
    <source>
        <dbReference type="Pfam" id="PF23070"/>
    </source>
</evidence>
<dbReference type="AlphaFoldDB" id="A0A8B8CYC0"/>
<dbReference type="Pfam" id="PF23070">
    <property type="entry name" value="DUF7043"/>
    <property type="match status" value="1"/>
</dbReference>
<feature type="domain" description="DUF7043" evidence="2">
    <location>
        <begin position="202"/>
        <end position="302"/>
    </location>
</feature>
<dbReference type="PANTHER" id="PTHR22255">
    <property type="entry name" value="LP06548P"/>
    <property type="match status" value="1"/>
</dbReference>
<dbReference type="Pfam" id="PF23069">
    <property type="entry name" value="DUF7042"/>
    <property type="match status" value="1"/>
</dbReference>
<dbReference type="InterPro" id="IPR055470">
    <property type="entry name" value="DUF7042"/>
</dbReference>